<dbReference type="InterPro" id="IPR050904">
    <property type="entry name" value="Adhesion/Biosynth-related"/>
</dbReference>
<dbReference type="PANTHER" id="PTHR10900:SF77">
    <property type="entry name" value="FI19380P1"/>
    <property type="match status" value="1"/>
</dbReference>
<dbReference type="InterPro" id="IPR000782">
    <property type="entry name" value="FAS1_domain"/>
</dbReference>
<evidence type="ECO:0000313" key="2">
    <source>
        <dbReference type="EMBL" id="MDT3404067.1"/>
    </source>
</evidence>
<dbReference type="SUPFAM" id="SSF82153">
    <property type="entry name" value="FAS1 domain"/>
    <property type="match status" value="2"/>
</dbReference>
<dbReference type="SMART" id="SM00554">
    <property type="entry name" value="FAS1"/>
    <property type="match status" value="1"/>
</dbReference>
<evidence type="ECO:0000313" key="3">
    <source>
        <dbReference type="Proteomes" id="UP001258315"/>
    </source>
</evidence>
<feature type="domain" description="FAS1" evidence="1">
    <location>
        <begin position="42"/>
        <end position="180"/>
    </location>
</feature>
<proteinExistence type="predicted"/>
<dbReference type="Pfam" id="PF02469">
    <property type="entry name" value="Fasciclin"/>
    <property type="match status" value="1"/>
</dbReference>
<dbReference type="EMBL" id="JAVLVU010000001">
    <property type="protein sequence ID" value="MDT3404067.1"/>
    <property type="molecule type" value="Genomic_DNA"/>
</dbReference>
<dbReference type="PROSITE" id="PS50213">
    <property type="entry name" value="FAS1"/>
    <property type="match status" value="2"/>
</dbReference>
<sequence>MKTDMRKIFDRMPAILMVLGFTVMIGFNSCKREALTYTTTSTVNMYSYIKQNPDYSLFKQIVDKAGYASYLDAYGAYTLFVSNNAGVNAYLKATNKASVDAIDEATAKKIVSVSMLADTLNTNYFKDGKLRTPTQSGQYIITGTRSVNGVTSIVINKQANFVTGNIKTGNGLIHIIDNVLFPAELTLARTLETNPKYSIFTTALKETGFYDTLNVSSNANTNVSRKFLTLIAETDSAFNANGIANYNALKTRYSKTGDPKNHADSLWLFCAYRVWPELAYLSDIATSTAHATLAPLEVTTSELDGQTVLLNNDTFNGVLEPGIALDRPNSDISASNGVLHRPLGTYRIKVRFPTPVYFDVANQPEIRRSGFYRVPGQSGKIFNYASLSEVVLVGESSDNNRLAYSTTAANPGPEEYFFGNDYVNIGLRFRTGAKTSNTSQATFTTPVIVKGRYKIWIDYKVGGGSQSIPVAFDGVTLPNILNPADALIYGETEAQAESRGFKSYSEWPIANFTKAPSHVGRLVGIVNVATTARHTVTLTATACTGCATQFVLDAIEFRPVDMDQLRPKLGRSGGLIP</sequence>
<reference evidence="3" key="1">
    <citation type="submission" date="2023-07" db="EMBL/GenBank/DDBJ databases">
        <title>Functional and genomic diversity of the sorghum phyllosphere microbiome.</title>
        <authorList>
            <person name="Shade A."/>
        </authorList>
    </citation>
    <scope>NUCLEOTIDE SEQUENCE [LARGE SCALE GENOMIC DNA]</scope>
    <source>
        <strain evidence="3">SORGH_AS_0422</strain>
    </source>
</reference>
<dbReference type="Gene3D" id="2.30.180.10">
    <property type="entry name" value="FAS1 domain"/>
    <property type="match status" value="2"/>
</dbReference>
<organism evidence="2 3">
    <name type="scientific">Mucilaginibacter terrae</name>
    <dbReference type="NCBI Taxonomy" id="1955052"/>
    <lineage>
        <taxon>Bacteria</taxon>
        <taxon>Pseudomonadati</taxon>
        <taxon>Bacteroidota</taxon>
        <taxon>Sphingobacteriia</taxon>
        <taxon>Sphingobacteriales</taxon>
        <taxon>Sphingobacteriaceae</taxon>
        <taxon>Mucilaginibacter</taxon>
    </lineage>
</organism>
<evidence type="ECO:0000259" key="1">
    <source>
        <dbReference type="PROSITE" id="PS50213"/>
    </source>
</evidence>
<comment type="caution">
    <text evidence="2">The sequence shown here is derived from an EMBL/GenBank/DDBJ whole genome shotgun (WGS) entry which is preliminary data.</text>
</comment>
<feature type="domain" description="FAS1" evidence="1">
    <location>
        <begin position="184"/>
        <end position="346"/>
    </location>
</feature>
<dbReference type="Proteomes" id="UP001258315">
    <property type="component" value="Unassembled WGS sequence"/>
</dbReference>
<dbReference type="InterPro" id="IPR036378">
    <property type="entry name" value="FAS1_dom_sf"/>
</dbReference>
<keyword evidence="3" id="KW-1185">Reference proteome</keyword>
<protein>
    <submittedName>
        <fullName evidence="2">Surface protein with fasciclin (FAS1) repeats</fullName>
    </submittedName>
</protein>
<accession>A0ABU3GWC0</accession>
<name>A0ABU3GWC0_9SPHI</name>
<gene>
    <name evidence="2" type="ORF">QE417_003139</name>
</gene>
<dbReference type="PANTHER" id="PTHR10900">
    <property type="entry name" value="PERIOSTIN-RELATED"/>
    <property type="match status" value="1"/>
</dbReference>